<feature type="compositionally biased region" description="Polar residues" evidence="3">
    <location>
        <begin position="842"/>
        <end position="863"/>
    </location>
</feature>
<dbReference type="OrthoDB" id="432528at2759"/>
<feature type="compositionally biased region" description="Polar residues" evidence="3">
    <location>
        <begin position="746"/>
        <end position="758"/>
    </location>
</feature>
<name>A0A8B7YBZ8_ACAPL</name>
<dbReference type="KEGG" id="aplc:110979356"/>
<dbReference type="Pfam" id="PF24681">
    <property type="entry name" value="Kelch_KLHDC2_KLHL20_DRC7"/>
    <property type="match status" value="1"/>
</dbReference>
<dbReference type="OMA" id="HEHTMVA"/>
<feature type="compositionally biased region" description="Polar residues" evidence="3">
    <location>
        <begin position="881"/>
        <end position="898"/>
    </location>
</feature>
<keyword evidence="2" id="KW-0677">Repeat</keyword>
<evidence type="ECO:0000256" key="3">
    <source>
        <dbReference type="SAM" id="MobiDB-lite"/>
    </source>
</evidence>
<protein>
    <submittedName>
        <fullName evidence="5 6">Uncharacterized protein LOC110979356</fullName>
    </submittedName>
</protein>
<sequence length="977" mass="110536">MADSHAYVWRSLFPESPCRRPCHRSKQAACRDGAQIYVYGGRDGHQTLQDFWRYDVQTNIWTRLECGGDSPPPLHEHTMVAQRGCLFVFGGELGYGSCGETPLWVYSLAKQTWEKPVIESEVVTPTGRRGHTAVVWCGGMHVYGGYVDLKGSSNELWTLDFETRWWHLSVDAQGENSPSPRHWHSAVIHEGNMWVYGGLNNLQPLRDLWKWNFESRQWTRIRGRQSPGFLHGHSAVRVANSMMIFGGEDSEGEYRNELWKFNFGSTSWHTATPNRRITPTSCTRHVLLSIPSNHIIDNSYLSTLRDNQRPLSAPTQAHNERGPDRVGAETPVRLLMDRFVVRPHSSPPVIGSERRRRDLPIHRFANRVHPSADDDVDPLASAKKTLFISDQDEEGDAEEVTEDGNLVTMETQENAKMCTQGDGEKTENGRWAVAMRADQMKDRIQGDKERTGHRHWAITSAISSEDVDQVEEKETSKLIINEESPLHQHHTDKRWAYQDETTVSTHPVNLQQQNGEWVLEDVLSEPSSPVSVKRVPSNTGYVSSAMSKSGPVVPHASAIQDCITLDYIEPDYMCNNRVEADQSCSRLLKNDTSILNTGLNVQVDTGCSFHRADVSSRSFDNDANVECNRGSYYDTEQCLYSEFPSVLEPEERVTVSATASQMSKMSNAKDVKYVRPLDVGSSESNVKVTDKLQLLPSDEKSVVTFVNLGFTSSHDDLQHAEYPQGRDVQVHCSRPSKKVESRSVDQSDSVHVPNDQSSVTLYPEKGHFPMYHSDAFHQSKPPALLVNHAVDQSPALYQSVNPSQPLMNHTEHQMSHLKRTPYQRVIQVKPTNHRVCHITVEETSQPSDQSGPTFHQLQQSQRPTGYRESSSKDSRPRLHARSQTLNNLPGRNPTDVQRPQRLHLSQLSSGQHRELLLKDSQEEEDVWVWPVFLFLMGGEETGSCSLHQNNSPMSVWKCCIVRGKLSDSEVQHMLSQY</sequence>
<gene>
    <name evidence="5 6" type="primary">LOC110979356</name>
</gene>
<dbReference type="AlphaFoldDB" id="A0A8B7YBZ8"/>
<keyword evidence="4" id="KW-1185">Reference proteome</keyword>
<feature type="region of interest" description="Disordered" evidence="3">
    <location>
        <begin position="734"/>
        <end position="758"/>
    </location>
</feature>
<evidence type="ECO:0000256" key="2">
    <source>
        <dbReference type="ARBA" id="ARBA00022737"/>
    </source>
</evidence>
<organism evidence="4 5">
    <name type="scientific">Acanthaster planci</name>
    <name type="common">Crown-of-thorns starfish</name>
    <dbReference type="NCBI Taxonomy" id="133434"/>
    <lineage>
        <taxon>Eukaryota</taxon>
        <taxon>Metazoa</taxon>
        <taxon>Echinodermata</taxon>
        <taxon>Eleutherozoa</taxon>
        <taxon>Asterozoa</taxon>
        <taxon>Asteroidea</taxon>
        <taxon>Valvatacea</taxon>
        <taxon>Valvatida</taxon>
        <taxon>Acanthasteridae</taxon>
        <taxon>Acanthaster</taxon>
    </lineage>
</organism>
<evidence type="ECO:0000313" key="5">
    <source>
        <dbReference type="RefSeq" id="XP_022090768.1"/>
    </source>
</evidence>
<evidence type="ECO:0000313" key="4">
    <source>
        <dbReference type="Proteomes" id="UP000694845"/>
    </source>
</evidence>
<evidence type="ECO:0000313" key="6">
    <source>
        <dbReference type="RefSeq" id="XP_022090769.1"/>
    </source>
</evidence>
<dbReference type="PANTHER" id="PTHR46093:SF18">
    <property type="entry name" value="FIBRONECTIN TYPE-III DOMAIN-CONTAINING PROTEIN"/>
    <property type="match status" value="1"/>
</dbReference>
<evidence type="ECO:0000256" key="1">
    <source>
        <dbReference type="ARBA" id="ARBA00022441"/>
    </source>
</evidence>
<dbReference type="Pfam" id="PF01344">
    <property type="entry name" value="Kelch_1"/>
    <property type="match status" value="1"/>
</dbReference>
<dbReference type="InterPro" id="IPR015915">
    <property type="entry name" value="Kelch-typ_b-propeller"/>
</dbReference>
<dbReference type="SUPFAM" id="SSF117281">
    <property type="entry name" value="Kelch motif"/>
    <property type="match status" value="1"/>
</dbReference>
<dbReference type="RefSeq" id="XP_022090768.1">
    <property type="nucleotide sequence ID" value="XM_022235076.1"/>
</dbReference>
<proteinExistence type="predicted"/>
<feature type="region of interest" description="Disordered" evidence="3">
    <location>
        <begin position="842"/>
        <end position="898"/>
    </location>
</feature>
<dbReference type="InterPro" id="IPR006652">
    <property type="entry name" value="Kelch_1"/>
</dbReference>
<dbReference type="RefSeq" id="XP_022090769.1">
    <property type="nucleotide sequence ID" value="XM_022235077.1"/>
</dbReference>
<dbReference type="Proteomes" id="UP000694845">
    <property type="component" value="Unplaced"/>
</dbReference>
<dbReference type="PANTHER" id="PTHR46093">
    <property type="entry name" value="ACYL-COA-BINDING DOMAIN-CONTAINING PROTEIN 5"/>
    <property type="match status" value="1"/>
</dbReference>
<dbReference type="GeneID" id="110979356"/>
<accession>A0A8B7YBZ8</accession>
<dbReference type="Gene3D" id="2.120.10.80">
    <property type="entry name" value="Kelch-type beta propeller"/>
    <property type="match status" value="2"/>
</dbReference>
<keyword evidence="1" id="KW-0880">Kelch repeat</keyword>
<reference evidence="5 6" key="1">
    <citation type="submission" date="2025-04" db="UniProtKB">
        <authorList>
            <consortium name="RefSeq"/>
        </authorList>
    </citation>
    <scope>IDENTIFICATION</scope>
</reference>